<keyword evidence="3 6" id="KW-0812">Transmembrane</keyword>
<dbReference type="GO" id="GO:0005886">
    <property type="term" value="C:plasma membrane"/>
    <property type="evidence" value="ECO:0007669"/>
    <property type="project" value="UniProtKB-SubCell"/>
</dbReference>
<proteinExistence type="predicted"/>
<reference evidence="8 9" key="1">
    <citation type="submission" date="2020-02" db="EMBL/GenBank/DDBJ databases">
        <title>Genome sequence of the type strain CCBAU10050 of Rhizobium daejeonense.</title>
        <authorList>
            <person name="Gao J."/>
            <person name="Sun J."/>
        </authorList>
    </citation>
    <scope>NUCLEOTIDE SEQUENCE [LARGE SCALE GENOMIC DNA]</scope>
    <source>
        <strain evidence="8 9">CCBAU10050</strain>
    </source>
</reference>
<dbReference type="RefSeq" id="WP_163897778.1">
    <property type="nucleotide sequence ID" value="NZ_CP048425.1"/>
</dbReference>
<feature type="transmembrane region" description="Helical" evidence="6">
    <location>
        <begin position="34"/>
        <end position="52"/>
    </location>
</feature>
<dbReference type="Proteomes" id="UP000477849">
    <property type="component" value="Unassembled WGS sequence"/>
</dbReference>
<evidence type="ECO:0000313" key="8">
    <source>
        <dbReference type="EMBL" id="NGO65924.1"/>
    </source>
</evidence>
<name>A0A6M1RW10_9HYPH</name>
<feature type="domain" description="VTT" evidence="7">
    <location>
        <begin position="34"/>
        <end position="164"/>
    </location>
</feature>
<dbReference type="InterPro" id="IPR032816">
    <property type="entry name" value="VTT_dom"/>
</dbReference>
<keyword evidence="5 6" id="KW-0472">Membrane</keyword>
<keyword evidence="2" id="KW-1003">Cell membrane</keyword>
<comment type="subcellular location">
    <subcellularLocation>
        <location evidence="1">Cell membrane</location>
        <topology evidence="1">Multi-pass membrane protein</topology>
    </subcellularLocation>
</comment>
<evidence type="ECO:0000259" key="7">
    <source>
        <dbReference type="Pfam" id="PF09335"/>
    </source>
</evidence>
<accession>A0A6M1RW10</accession>
<evidence type="ECO:0000256" key="2">
    <source>
        <dbReference type="ARBA" id="ARBA00022475"/>
    </source>
</evidence>
<evidence type="ECO:0000256" key="4">
    <source>
        <dbReference type="ARBA" id="ARBA00022989"/>
    </source>
</evidence>
<keyword evidence="9" id="KW-1185">Reference proteome</keyword>
<evidence type="ECO:0000313" key="9">
    <source>
        <dbReference type="Proteomes" id="UP000477849"/>
    </source>
</evidence>
<dbReference type="AlphaFoldDB" id="A0A6M1RW10"/>
<keyword evidence="4 6" id="KW-1133">Transmembrane helix</keyword>
<evidence type="ECO:0000256" key="6">
    <source>
        <dbReference type="SAM" id="Phobius"/>
    </source>
</evidence>
<sequence length="213" mass="22759">MSFDPLSTVMAWIGAYGLVGIFAMAAAERFVPLIPSYGLFLVVGIGASNGAWSLSAGFLATVIGGGLGCAIWFYAVRGLGAARSGRFLHGTGRIFGLHTDRIERWIASFHRHQTILAFLLQLMPTIRLFAPAFAGLLRAGSRSFLLASVAGIMVWNGLFIGTGYAASRFFETTNTTVLAILALGGLLVAEAVLFWIGRRLHPHRKADAAACEI</sequence>
<feature type="transmembrane region" description="Helical" evidence="6">
    <location>
        <begin position="58"/>
        <end position="76"/>
    </location>
</feature>
<gene>
    <name evidence="8" type="ORF">G6N76_19820</name>
</gene>
<dbReference type="PANTHER" id="PTHR42709:SF6">
    <property type="entry name" value="UNDECAPRENYL PHOSPHATE TRANSPORTER A"/>
    <property type="match status" value="1"/>
</dbReference>
<dbReference type="InterPro" id="IPR051311">
    <property type="entry name" value="DedA_domain"/>
</dbReference>
<feature type="transmembrane region" description="Helical" evidence="6">
    <location>
        <begin position="144"/>
        <end position="165"/>
    </location>
</feature>
<dbReference type="EMBL" id="JAAKZH010000007">
    <property type="protein sequence ID" value="NGO65924.1"/>
    <property type="molecule type" value="Genomic_DNA"/>
</dbReference>
<evidence type="ECO:0000256" key="3">
    <source>
        <dbReference type="ARBA" id="ARBA00022692"/>
    </source>
</evidence>
<dbReference type="Pfam" id="PF09335">
    <property type="entry name" value="VTT_dom"/>
    <property type="match status" value="1"/>
</dbReference>
<dbReference type="PANTHER" id="PTHR42709">
    <property type="entry name" value="ALKALINE PHOSPHATASE LIKE PROTEIN"/>
    <property type="match status" value="1"/>
</dbReference>
<protein>
    <submittedName>
        <fullName evidence="8">Membrane-associated protein</fullName>
    </submittedName>
</protein>
<evidence type="ECO:0000256" key="5">
    <source>
        <dbReference type="ARBA" id="ARBA00023136"/>
    </source>
</evidence>
<feature type="transmembrane region" description="Helical" evidence="6">
    <location>
        <begin position="6"/>
        <end position="27"/>
    </location>
</feature>
<evidence type="ECO:0000256" key="1">
    <source>
        <dbReference type="ARBA" id="ARBA00004651"/>
    </source>
</evidence>
<comment type="caution">
    <text evidence="8">The sequence shown here is derived from an EMBL/GenBank/DDBJ whole genome shotgun (WGS) entry which is preliminary data.</text>
</comment>
<feature type="transmembrane region" description="Helical" evidence="6">
    <location>
        <begin position="177"/>
        <end position="196"/>
    </location>
</feature>
<organism evidence="8 9">
    <name type="scientific">Rhizobium daejeonense</name>
    <dbReference type="NCBI Taxonomy" id="240521"/>
    <lineage>
        <taxon>Bacteria</taxon>
        <taxon>Pseudomonadati</taxon>
        <taxon>Pseudomonadota</taxon>
        <taxon>Alphaproteobacteria</taxon>
        <taxon>Hyphomicrobiales</taxon>
        <taxon>Rhizobiaceae</taxon>
        <taxon>Rhizobium/Agrobacterium group</taxon>
        <taxon>Rhizobium</taxon>
    </lineage>
</organism>